<dbReference type="Gene3D" id="3.30.2310.20">
    <property type="entry name" value="RelE-like"/>
    <property type="match status" value="1"/>
</dbReference>
<protein>
    <submittedName>
        <fullName evidence="2">Uncharacterized protein</fullName>
    </submittedName>
</protein>
<sequence length="86" mass="10202">MQYKLSFSKTALKNLLKISINKRKAILEKLEQLKLNPYKENNNIKKLIGYDGYRLRIGDYRVIYRINKGKLEILVINVDVRGEVYK</sequence>
<accession>A0A9E6MIH3</accession>
<keyword evidence="1" id="KW-1277">Toxin-antitoxin system</keyword>
<dbReference type="PANTHER" id="PTHR38813:SF1">
    <property type="entry name" value="TOXIN RELE1-RELATED"/>
    <property type="match status" value="1"/>
</dbReference>
<evidence type="ECO:0000256" key="1">
    <source>
        <dbReference type="ARBA" id="ARBA00022649"/>
    </source>
</evidence>
<name>A0A9E6MIH3_9RICK</name>
<proteinExistence type="predicted"/>
<dbReference type="SUPFAM" id="SSF143011">
    <property type="entry name" value="RelE-like"/>
    <property type="match status" value="1"/>
</dbReference>
<organism evidence="2 3">
    <name type="scientific">Rickettsia tillamookensis</name>
    <dbReference type="NCBI Taxonomy" id="2761623"/>
    <lineage>
        <taxon>Bacteria</taxon>
        <taxon>Pseudomonadati</taxon>
        <taxon>Pseudomonadota</taxon>
        <taxon>Alphaproteobacteria</taxon>
        <taxon>Rickettsiales</taxon>
        <taxon>Rickettsiaceae</taxon>
        <taxon>Rickettsieae</taxon>
        <taxon>Rickettsia</taxon>
        <taxon>spotted fever group</taxon>
    </lineage>
</organism>
<gene>
    <name evidence="2" type="ORF">H6P87_01274</name>
</gene>
<dbReference type="Proteomes" id="UP000595296">
    <property type="component" value="Chromosome"/>
</dbReference>
<dbReference type="RefSeq" id="WP_202069426.1">
    <property type="nucleotide sequence ID" value="NZ_CP060138.2"/>
</dbReference>
<dbReference type="Pfam" id="PF05016">
    <property type="entry name" value="ParE_toxin"/>
    <property type="match status" value="1"/>
</dbReference>
<keyword evidence="3" id="KW-1185">Reference proteome</keyword>
<dbReference type="EMBL" id="CP060138">
    <property type="protein sequence ID" value="QQV75710.1"/>
    <property type="molecule type" value="Genomic_DNA"/>
</dbReference>
<dbReference type="PANTHER" id="PTHR38813">
    <property type="match status" value="1"/>
</dbReference>
<evidence type="ECO:0000313" key="3">
    <source>
        <dbReference type="Proteomes" id="UP000595296"/>
    </source>
</evidence>
<dbReference type="InterPro" id="IPR007712">
    <property type="entry name" value="RelE/ParE_toxin"/>
</dbReference>
<reference evidence="2 3" key="1">
    <citation type="journal article" date="2021" name="Int. J. Syst. Evol. Microbiol.">
        <title>Characterization of a novel transitional group Rickettsia species (Rickettsia tillamookensis sp. nov.) from the western black-legged tick, Ixodes pacificus.</title>
        <authorList>
            <person name="Gauthier D.T."/>
            <person name="Karpathy S.E."/>
            <person name="Grizzard S.L."/>
            <person name="Batra D."/>
            <person name="Rowe L.A."/>
            <person name="Paddock C.D."/>
        </authorList>
    </citation>
    <scope>NUCLEOTIDE SEQUENCE [LARGE SCALE GENOMIC DNA]</scope>
    <source>
        <strain evidence="2 3">Tillamook 23</strain>
    </source>
</reference>
<dbReference type="InterPro" id="IPR035093">
    <property type="entry name" value="RelE/ParE_toxin_dom_sf"/>
</dbReference>
<dbReference type="InterPro" id="IPR052747">
    <property type="entry name" value="TA_system_RelE_toxin"/>
</dbReference>
<evidence type="ECO:0000313" key="2">
    <source>
        <dbReference type="EMBL" id="QQV75710.1"/>
    </source>
</evidence>